<dbReference type="STRING" id="1071383.J7RVW4"/>
<dbReference type="OrthoDB" id="194386at2759"/>
<dbReference type="HOGENOM" id="CLU_038942_1_1_1"/>
<dbReference type="KEGG" id="kng:KNAG_0B06720"/>
<dbReference type="eggNOG" id="KOG2497">
    <property type="taxonomic scope" value="Eukaryota"/>
</dbReference>
<dbReference type="PANTHER" id="PTHR14614">
    <property type="entry name" value="HEPATOCELLULAR CARCINOMA-ASSOCIATED ANTIGEN"/>
    <property type="match status" value="1"/>
</dbReference>
<organism evidence="2 3">
    <name type="scientific">Huiozyma naganishii (strain ATCC MYA-139 / BCRC 22969 / CBS 8797 / KCTC 17520 / NBRC 10181 / NCYC 3082 / Yp74L-3)</name>
    <name type="common">Yeast</name>
    <name type="synonym">Kazachstania naganishii</name>
    <dbReference type="NCBI Taxonomy" id="1071383"/>
    <lineage>
        <taxon>Eukaryota</taxon>
        <taxon>Fungi</taxon>
        <taxon>Dikarya</taxon>
        <taxon>Ascomycota</taxon>
        <taxon>Saccharomycotina</taxon>
        <taxon>Saccharomycetes</taxon>
        <taxon>Saccharomycetales</taxon>
        <taxon>Saccharomycetaceae</taxon>
        <taxon>Huiozyma</taxon>
    </lineage>
</organism>
<evidence type="ECO:0008006" key="4">
    <source>
        <dbReference type="Google" id="ProtNLM"/>
    </source>
</evidence>
<evidence type="ECO:0000313" key="3">
    <source>
        <dbReference type="Proteomes" id="UP000006310"/>
    </source>
</evidence>
<dbReference type="InterPro" id="IPR029063">
    <property type="entry name" value="SAM-dependent_MTases_sf"/>
</dbReference>
<dbReference type="OMA" id="MYVTDGD"/>
<dbReference type="SUPFAM" id="SSF53335">
    <property type="entry name" value="S-adenosyl-L-methionine-dependent methyltransferases"/>
    <property type="match status" value="1"/>
</dbReference>
<dbReference type="Pfam" id="PF10294">
    <property type="entry name" value="Methyltransf_16"/>
    <property type="match status" value="1"/>
</dbReference>
<dbReference type="GO" id="GO:0005737">
    <property type="term" value="C:cytoplasm"/>
    <property type="evidence" value="ECO:0007669"/>
    <property type="project" value="TreeGrafter"/>
</dbReference>
<dbReference type="InterPro" id="IPR019410">
    <property type="entry name" value="Methyltransf_16"/>
</dbReference>
<keyword evidence="1" id="KW-0808">Transferase</keyword>
<reference evidence="2 3" key="1">
    <citation type="journal article" date="2011" name="Proc. Natl. Acad. Sci. U.S.A.">
        <title>Evolutionary erosion of yeast sex chromosomes by mating-type switching accidents.</title>
        <authorList>
            <person name="Gordon J.L."/>
            <person name="Armisen D."/>
            <person name="Proux-Wera E."/>
            <person name="Oheigeartaigh S.S."/>
            <person name="Byrne K.P."/>
            <person name="Wolfe K.H."/>
        </authorList>
    </citation>
    <scope>NUCLEOTIDE SEQUENCE [LARGE SCALE GENOMIC DNA]</scope>
    <source>
        <strain evidence="3">ATCC MYA-139 / BCRC 22969 / CBS 8797 / CCRC 22969 / KCTC 17520 / NBRC 10181 / NCYC 3082</strain>
    </source>
</reference>
<keyword evidence="3" id="KW-1185">Reference proteome</keyword>
<name>J7RVW4_HUIN7</name>
<evidence type="ECO:0000313" key="2">
    <source>
        <dbReference type="EMBL" id="CCK69097.1"/>
    </source>
</evidence>
<proteinExistence type="predicted"/>
<dbReference type="GO" id="GO:0016279">
    <property type="term" value="F:protein-lysine N-methyltransferase activity"/>
    <property type="evidence" value="ECO:0007669"/>
    <property type="project" value="EnsemblFungi"/>
</dbReference>
<evidence type="ECO:0000256" key="1">
    <source>
        <dbReference type="ARBA" id="ARBA00022679"/>
    </source>
</evidence>
<accession>J7RVW4</accession>
<reference evidence="3" key="2">
    <citation type="submission" date="2012-08" db="EMBL/GenBank/DDBJ databases">
        <title>Genome sequence of Kazachstania naganishii.</title>
        <authorList>
            <person name="Gordon J.L."/>
            <person name="Armisen D."/>
            <person name="Proux-Wera E."/>
            <person name="OhEigeartaigh S.S."/>
            <person name="Byrne K.P."/>
            <person name="Wolfe K.H."/>
        </authorList>
    </citation>
    <scope>NUCLEOTIDE SEQUENCE [LARGE SCALE GENOMIC DNA]</scope>
    <source>
        <strain evidence="3">ATCC MYA-139 / BCRC 22969 / CBS 8797 / CCRC 22969 / KCTC 17520 / NBRC 10181 / NCYC 3082</strain>
    </source>
</reference>
<dbReference type="GeneID" id="34524747"/>
<dbReference type="Gene3D" id="3.40.50.150">
    <property type="entry name" value="Vaccinia Virus protein VP39"/>
    <property type="match status" value="1"/>
</dbReference>
<gene>
    <name evidence="2" type="primary">KNAG0B06720</name>
    <name evidence="2" type="ordered locus">KNAG_0B06720</name>
</gene>
<dbReference type="Proteomes" id="UP000006310">
    <property type="component" value="Chromosome 2"/>
</dbReference>
<dbReference type="AlphaFoldDB" id="J7RVW4"/>
<dbReference type="EMBL" id="HE978315">
    <property type="protein sequence ID" value="CCK69097.1"/>
    <property type="molecule type" value="Genomic_DNA"/>
</dbReference>
<sequence length="283" mass="31886">MLSLCDKLYQQLNVKDLLEDPLGDLEELRAVLQEVSEVNAYYVRQFLSARLVDQCDEDWVYEMYVDLLSSRPLRPDEPNVLVYRLGDTVRVSIREMPRLISAVNTTGFRTWRAATSLSKLLVEHRELTRGKTVLELGCGTGLSSITVGVLDEYKKLYVTDGDTGILSEVTTPNLSLNKVERDVQCQRLVWASEDRVPGDIDVVVGADITYDPTVFPELCTCLDECLQQPKCQCAILACTERNRETVHELHSQCAQHSLSMECLQAEDAVKIYKITRRPAAPSA</sequence>
<protein>
    <recommendedName>
        <fullName evidence="4">FAM86 N-terminal domain-containing protein</fullName>
    </recommendedName>
</protein>
<dbReference type="RefSeq" id="XP_022463343.1">
    <property type="nucleotide sequence ID" value="XM_022606670.1"/>
</dbReference>
<dbReference type="PANTHER" id="PTHR14614:SF130">
    <property type="entry name" value="PROTEIN-LYSINE N-METHYLTRANSFERASE EEF2KMT"/>
    <property type="match status" value="1"/>
</dbReference>